<dbReference type="EMBL" id="JBIBSM010000017">
    <property type="protein sequence ID" value="MFF8279896.1"/>
    <property type="molecule type" value="Genomic_DNA"/>
</dbReference>
<comment type="caution">
    <text evidence="2">The sequence shown here is derived from an EMBL/GenBank/DDBJ whole genome shotgun (WGS) entry which is preliminary data.</text>
</comment>
<dbReference type="RefSeq" id="WP_391936797.1">
    <property type="nucleotide sequence ID" value="NZ_JBIBSM010000017.1"/>
</dbReference>
<sequence length="662" mass="70215">MRRWLLSLLAALLAVLSSAVPAGAAGTAATADCTGPGFERFGTASPTGAIVGSVVHEGRGYVVTRGRKPVVLAEYDLATRAVVREVDIPDGPGPGSPEGAWAMAVSGGKIYIGTYVDPSLYRFDPATGTIVHLKTFGGEGGFIWSLTAAPDGVIYAGTYPGGRVWEYNPATGAAQDFGVLSSGERYVRAVDADATNVYAGLLDSGKLLAINRSTKAIRVLATNPGGFSTVAVGRTRLRAGSGSTLFDVKTDGTDLRKVALGAGRSIDAIGQAPDYTAYISTRPNGLIARYRTAEPLKWYAQAPKADEETRGLFLDGTTLTGFSGSGGVWRMDVETEQSTYTGLLEAGLSEGDERPQSMLRAADGKVWVGGHFNVTVHDTAIRTKRSIWVPGEPKALVQRGDKIYAAIYPSGRIVEIDPTRNDALREVTFLPSGQQRPWDMEYDPVTDRLLVASAPLGTSTVGALTVVDPVTGTKEPYVNVLPNESLMSLSLGPNGIVYLGGDVRGGGGGDPALWNSAASVGAFDLNTRKLLWEVDPVADNHTLQDIKVHNGILYGVFKRNAGWFTMNVQTRQVLDKGTLPGYGEIEVHQDKVFTSTYFGGGNVHLLGPGLADPQPIATGLGDEWYTNPQLAFIPGTWDAWALSGRQLARLRLDPACAPLTVT</sequence>
<name>A0ABW6YKE9_9ACTN</name>
<feature type="chain" id="PRO_5045734079" evidence="1">
    <location>
        <begin position="25"/>
        <end position="662"/>
    </location>
</feature>
<dbReference type="InterPro" id="IPR011047">
    <property type="entry name" value="Quinoprotein_ADH-like_sf"/>
</dbReference>
<evidence type="ECO:0000256" key="1">
    <source>
        <dbReference type="SAM" id="SignalP"/>
    </source>
</evidence>
<dbReference type="SUPFAM" id="SSF101898">
    <property type="entry name" value="NHL repeat"/>
    <property type="match status" value="1"/>
</dbReference>
<dbReference type="InterPro" id="IPR015943">
    <property type="entry name" value="WD40/YVTN_repeat-like_dom_sf"/>
</dbReference>
<dbReference type="SUPFAM" id="SSF50998">
    <property type="entry name" value="Quinoprotein alcohol dehydrogenase-like"/>
    <property type="match status" value="1"/>
</dbReference>
<reference evidence="2 3" key="1">
    <citation type="submission" date="2024-10" db="EMBL/GenBank/DDBJ databases">
        <title>The Natural Products Discovery Center: Release of the First 8490 Sequenced Strains for Exploring Actinobacteria Biosynthetic Diversity.</title>
        <authorList>
            <person name="Kalkreuter E."/>
            <person name="Kautsar S.A."/>
            <person name="Yang D."/>
            <person name="Bader C.D."/>
            <person name="Teijaro C.N."/>
            <person name="Fluegel L."/>
            <person name="Davis C.M."/>
            <person name="Simpson J.R."/>
            <person name="Lauterbach L."/>
            <person name="Steele A.D."/>
            <person name="Gui C."/>
            <person name="Meng S."/>
            <person name="Li G."/>
            <person name="Viehrig K."/>
            <person name="Ye F."/>
            <person name="Su P."/>
            <person name="Kiefer A.F."/>
            <person name="Nichols A."/>
            <person name="Cepeda A.J."/>
            <person name="Yan W."/>
            <person name="Fan B."/>
            <person name="Jiang Y."/>
            <person name="Adhikari A."/>
            <person name="Zheng C.-J."/>
            <person name="Schuster L."/>
            <person name="Cowan T.M."/>
            <person name="Smanski M.J."/>
            <person name="Chevrette M.G."/>
            <person name="De Carvalho L.P.S."/>
            <person name="Shen B."/>
        </authorList>
    </citation>
    <scope>NUCLEOTIDE SEQUENCE [LARGE SCALE GENOMIC DNA]</scope>
    <source>
        <strain evidence="2 3">NPDC015755</strain>
    </source>
</reference>
<feature type="signal peptide" evidence="1">
    <location>
        <begin position="1"/>
        <end position="24"/>
    </location>
</feature>
<accession>A0ABW6YKE9</accession>
<gene>
    <name evidence="2" type="ORF">ACF05T_27945</name>
</gene>
<protein>
    <submittedName>
        <fullName evidence="2">PQQ-binding-like beta-propeller repeat protein</fullName>
    </submittedName>
</protein>
<dbReference type="Gene3D" id="2.130.10.10">
    <property type="entry name" value="YVTN repeat-like/Quinoprotein amine dehydrogenase"/>
    <property type="match status" value="2"/>
</dbReference>
<proteinExistence type="predicted"/>
<keyword evidence="3" id="KW-1185">Reference proteome</keyword>
<organism evidence="2 3">
    <name type="scientific">Streptomyces lateritius</name>
    <dbReference type="NCBI Taxonomy" id="67313"/>
    <lineage>
        <taxon>Bacteria</taxon>
        <taxon>Bacillati</taxon>
        <taxon>Actinomycetota</taxon>
        <taxon>Actinomycetes</taxon>
        <taxon>Kitasatosporales</taxon>
        <taxon>Streptomycetaceae</taxon>
        <taxon>Streptomyces</taxon>
    </lineage>
</organism>
<dbReference type="Proteomes" id="UP001603013">
    <property type="component" value="Unassembled WGS sequence"/>
</dbReference>
<evidence type="ECO:0000313" key="2">
    <source>
        <dbReference type="EMBL" id="MFF8279896.1"/>
    </source>
</evidence>
<evidence type="ECO:0000313" key="3">
    <source>
        <dbReference type="Proteomes" id="UP001603013"/>
    </source>
</evidence>
<keyword evidence="1" id="KW-0732">Signal</keyword>